<reference evidence="9 10" key="1">
    <citation type="journal article" date="2024" name="Nat. Commun.">
        <title>Phylogenomics reveals the evolutionary origins of lichenization in chlorophyte algae.</title>
        <authorList>
            <person name="Puginier C."/>
            <person name="Libourel C."/>
            <person name="Otte J."/>
            <person name="Skaloud P."/>
            <person name="Haon M."/>
            <person name="Grisel S."/>
            <person name="Petersen M."/>
            <person name="Berrin J.G."/>
            <person name="Delaux P.M."/>
            <person name="Dal Grande F."/>
            <person name="Keller J."/>
        </authorList>
    </citation>
    <scope>NUCLEOTIDE SEQUENCE [LARGE SCALE GENOMIC DNA]</scope>
    <source>
        <strain evidence="9 10">SAG 216-7</strain>
    </source>
</reference>
<dbReference type="Proteomes" id="UP001491310">
    <property type="component" value="Unassembled WGS sequence"/>
</dbReference>
<organism evidence="9 10">
    <name type="scientific">Coccomyxa subellipsoidea</name>
    <dbReference type="NCBI Taxonomy" id="248742"/>
    <lineage>
        <taxon>Eukaryota</taxon>
        <taxon>Viridiplantae</taxon>
        <taxon>Chlorophyta</taxon>
        <taxon>core chlorophytes</taxon>
        <taxon>Trebouxiophyceae</taxon>
        <taxon>Trebouxiophyceae incertae sedis</taxon>
        <taxon>Coccomyxaceae</taxon>
        <taxon>Coccomyxa</taxon>
    </lineage>
</organism>
<gene>
    <name evidence="9" type="ORF">WJX75_009332</name>
</gene>
<sequence length="602" mass="66489">MLGACSGSLDRSFVPGKTKHAPTRIPGKWSASRYDRKGRSHLKVAAFAPESPRAVPEVVSPLGGDSALHTPQNVPAKFLTADWASAFISQPGEFDYWVDTVEGTIPDYLNGTLFRNGPGNFERGGQQYHHMLDGDGYISAFSFAGNNQVHFRSRYVRTREFVKEQKADRILFRNTFGTQPQGGAATNAFNLRLKNPANTNVVEWGNRLLALWEAGPPYALDPWTLDTLRGSPDLLDGLLIDGIAPSTTGSDFLDQAINLGSAMTAHPHVVTGTDPADKRMVTWCWRSLLKPFGDADMSIGITEFGPNWEKVGGTSFVIKHCFFNPHDFAVTARHHVFFQNELDFDMLPYLGGVKGPAQCIKFASKPMKIHVLPRSGRDHKVFQTESTFLIHHANAFEDGEEIEVWSSGWGPEALAKLDHASGMLGSWKVVLAGDFTGIPFTTLWRHRINVVTGEVKRTAICESQNLDHPRVNPLFYSRVTRYVYFNASQIADIPGKSGPPQVFVRFDTQTGKSQSWSPGNRCFCEELIFVPGPAGAEKEDDGVLLGMVFDGEMRTSSLVVMDASDFTKGPLARIHLSHHLPHGLHGAYSDNYYGPPVDPYLP</sequence>
<comment type="cofactor">
    <cofactor evidence="1">
        <name>Fe(2+)</name>
        <dbReference type="ChEBI" id="CHEBI:29033"/>
    </cofactor>
</comment>
<dbReference type="EC" id="1.14.99.n4" evidence="6"/>
<dbReference type="InterPro" id="IPR004294">
    <property type="entry name" value="Carotenoid_Oase"/>
</dbReference>
<comment type="caution">
    <text evidence="9">The sequence shown here is derived from an EMBL/GenBank/DDBJ whole genome shotgun (WGS) entry which is preliminary data.</text>
</comment>
<keyword evidence="3" id="KW-0479">Metal-binding</keyword>
<keyword evidence="10" id="KW-1185">Reference proteome</keyword>
<evidence type="ECO:0000256" key="6">
    <source>
        <dbReference type="ARBA" id="ARBA00039084"/>
    </source>
</evidence>
<evidence type="ECO:0000256" key="1">
    <source>
        <dbReference type="ARBA" id="ARBA00001954"/>
    </source>
</evidence>
<evidence type="ECO:0000256" key="4">
    <source>
        <dbReference type="ARBA" id="ARBA00023002"/>
    </source>
</evidence>
<proteinExistence type="inferred from homology"/>
<evidence type="ECO:0000313" key="9">
    <source>
        <dbReference type="EMBL" id="KAK9917894.1"/>
    </source>
</evidence>
<evidence type="ECO:0000256" key="5">
    <source>
        <dbReference type="ARBA" id="ARBA00023004"/>
    </source>
</evidence>
<evidence type="ECO:0000256" key="3">
    <source>
        <dbReference type="ARBA" id="ARBA00022723"/>
    </source>
</evidence>
<feature type="region of interest" description="Disordered" evidence="8">
    <location>
        <begin position="1"/>
        <end position="27"/>
    </location>
</feature>
<evidence type="ECO:0000256" key="2">
    <source>
        <dbReference type="ARBA" id="ARBA00006787"/>
    </source>
</evidence>
<dbReference type="PANTHER" id="PTHR10543:SF89">
    <property type="entry name" value="CAROTENOID 9,10(9',10')-CLEAVAGE DIOXYGENASE 1"/>
    <property type="match status" value="1"/>
</dbReference>
<comment type="catalytic activity">
    <reaction evidence="7">
        <text>all-trans-zeaxanthin + 2 O2 = 4,9-dimethyldodeca-2,4,6,8,10-pentaenedial + 2 (3R)-hydroxy-beta-ionone</text>
        <dbReference type="Rhea" id="RHEA:26393"/>
        <dbReference type="ChEBI" id="CHEBI:15379"/>
        <dbReference type="ChEBI" id="CHEBI:27547"/>
        <dbReference type="ChEBI" id="CHEBI:53171"/>
        <dbReference type="ChEBI" id="CHEBI:53173"/>
        <dbReference type="EC" id="1.14.99.n4"/>
    </reaction>
</comment>
<keyword evidence="4" id="KW-0560">Oxidoreductase</keyword>
<accession>A0ABR2Z1V5</accession>
<evidence type="ECO:0000313" key="10">
    <source>
        <dbReference type="Proteomes" id="UP001491310"/>
    </source>
</evidence>
<dbReference type="Pfam" id="PF03055">
    <property type="entry name" value="RPE65"/>
    <property type="match status" value="1"/>
</dbReference>
<evidence type="ECO:0000256" key="7">
    <source>
        <dbReference type="ARBA" id="ARBA00048709"/>
    </source>
</evidence>
<protein>
    <recommendedName>
        <fullName evidence="6">carotenoid 9,10-dioxygenase</fullName>
        <ecNumber evidence="6">1.14.99.n4</ecNumber>
    </recommendedName>
</protein>
<dbReference type="EMBL" id="JALJOT010000002">
    <property type="protein sequence ID" value="KAK9917894.1"/>
    <property type="molecule type" value="Genomic_DNA"/>
</dbReference>
<keyword evidence="5" id="KW-0408">Iron</keyword>
<name>A0ABR2Z1V5_9CHLO</name>
<comment type="similarity">
    <text evidence="2">Belongs to the carotenoid oxygenase family.</text>
</comment>
<evidence type="ECO:0000256" key="8">
    <source>
        <dbReference type="SAM" id="MobiDB-lite"/>
    </source>
</evidence>
<dbReference type="PANTHER" id="PTHR10543">
    <property type="entry name" value="BETA-CAROTENE DIOXYGENASE"/>
    <property type="match status" value="1"/>
</dbReference>